<evidence type="ECO:0000259" key="6">
    <source>
        <dbReference type="Pfam" id="PF00962"/>
    </source>
</evidence>
<accession>A0A6M1LWS7</accession>
<dbReference type="Proteomes" id="UP000475385">
    <property type="component" value="Unassembled WGS sequence"/>
</dbReference>
<organism evidence="7 8">
    <name type="scientific">Falsiroseomonas algicola</name>
    <dbReference type="NCBI Taxonomy" id="2716930"/>
    <lineage>
        <taxon>Bacteria</taxon>
        <taxon>Pseudomonadati</taxon>
        <taxon>Pseudomonadota</taxon>
        <taxon>Alphaproteobacteria</taxon>
        <taxon>Acetobacterales</taxon>
        <taxon>Roseomonadaceae</taxon>
        <taxon>Falsiroseomonas</taxon>
    </lineage>
</organism>
<comment type="caution">
    <text evidence="7">The sequence shown here is derived from an EMBL/GenBank/DDBJ whole genome shotgun (WGS) entry which is preliminary data.</text>
</comment>
<feature type="non-terminal residue" evidence="7">
    <location>
        <position position="1"/>
    </location>
</feature>
<comment type="similarity">
    <text evidence="2">Belongs to the metallo-dependent hydrolases superfamily. Adenosine and AMP deaminases family.</text>
</comment>
<dbReference type="SUPFAM" id="SSF51556">
    <property type="entry name" value="Metallo-dependent hydrolases"/>
    <property type="match status" value="1"/>
</dbReference>
<dbReference type="GO" id="GO:0043103">
    <property type="term" value="P:hypoxanthine salvage"/>
    <property type="evidence" value="ECO:0007669"/>
    <property type="project" value="TreeGrafter"/>
</dbReference>
<proteinExistence type="inferred from homology"/>
<reference evidence="7 8" key="1">
    <citation type="submission" date="2020-03" db="EMBL/GenBank/DDBJ databases">
        <title>Roseomonas stagni sp. nov., isolated from pond water in Japan.</title>
        <authorList>
            <person name="Furuhata K."/>
            <person name="Miyamoto H."/>
            <person name="Goto K."/>
        </authorList>
    </citation>
    <scope>NUCLEOTIDE SEQUENCE [LARGE SCALE GENOMIC DNA]</scope>
    <source>
        <strain evidence="7 8">PeD5</strain>
    </source>
</reference>
<evidence type="ECO:0000256" key="4">
    <source>
        <dbReference type="ARBA" id="ARBA00022801"/>
    </source>
</evidence>
<dbReference type="AlphaFoldDB" id="A0A6M1LWS7"/>
<dbReference type="PANTHER" id="PTHR43114:SF6">
    <property type="entry name" value="ADENINE DEAMINASE"/>
    <property type="match status" value="1"/>
</dbReference>
<dbReference type="EMBL" id="JAAIKB010000080">
    <property type="protein sequence ID" value="NGM24449.1"/>
    <property type="molecule type" value="Genomic_DNA"/>
</dbReference>
<keyword evidence="3" id="KW-0479">Metal-binding</keyword>
<protein>
    <submittedName>
        <fullName evidence="7">Adenosine deaminase</fullName>
    </submittedName>
</protein>
<evidence type="ECO:0000256" key="2">
    <source>
        <dbReference type="ARBA" id="ARBA00006676"/>
    </source>
</evidence>
<dbReference type="GO" id="GO:0000034">
    <property type="term" value="F:adenine deaminase activity"/>
    <property type="evidence" value="ECO:0007669"/>
    <property type="project" value="TreeGrafter"/>
</dbReference>
<dbReference type="Pfam" id="PF00962">
    <property type="entry name" value="A_deaminase"/>
    <property type="match status" value="1"/>
</dbReference>
<dbReference type="GO" id="GO:0005829">
    <property type="term" value="C:cytosol"/>
    <property type="evidence" value="ECO:0007669"/>
    <property type="project" value="TreeGrafter"/>
</dbReference>
<keyword evidence="4" id="KW-0378">Hydrolase</keyword>
<evidence type="ECO:0000313" key="8">
    <source>
        <dbReference type="Proteomes" id="UP000475385"/>
    </source>
</evidence>
<keyword evidence="8" id="KW-1185">Reference proteome</keyword>
<evidence type="ECO:0000256" key="1">
    <source>
        <dbReference type="ARBA" id="ARBA00001947"/>
    </source>
</evidence>
<feature type="domain" description="Adenosine deaminase" evidence="6">
    <location>
        <begin position="1"/>
        <end position="91"/>
    </location>
</feature>
<dbReference type="InterPro" id="IPR001365">
    <property type="entry name" value="A_deaminase_dom"/>
</dbReference>
<dbReference type="InterPro" id="IPR032466">
    <property type="entry name" value="Metal_Hydrolase"/>
</dbReference>
<evidence type="ECO:0000256" key="5">
    <source>
        <dbReference type="ARBA" id="ARBA00022833"/>
    </source>
</evidence>
<feature type="non-terminal residue" evidence="7">
    <location>
        <position position="92"/>
    </location>
</feature>
<evidence type="ECO:0000256" key="3">
    <source>
        <dbReference type="ARBA" id="ARBA00022723"/>
    </source>
</evidence>
<gene>
    <name evidence="7" type="ORF">G3576_31070</name>
</gene>
<name>A0A6M1LWS7_9PROT</name>
<dbReference type="Gene3D" id="3.20.20.140">
    <property type="entry name" value="Metal-dependent hydrolases"/>
    <property type="match status" value="1"/>
</dbReference>
<comment type="cofactor">
    <cofactor evidence="1">
        <name>Zn(2+)</name>
        <dbReference type="ChEBI" id="CHEBI:29105"/>
    </cofactor>
</comment>
<dbReference type="GO" id="GO:0046872">
    <property type="term" value="F:metal ion binding"/>
    <property type="evidence" value="ECO:0007669"/>
    <property type="project" value="UniProtKB-KW"/>
</dbReference>
<dbReference type="InterPro" id="IPR006330">
    <property type="entry name" value="Ado/ade_deaminase"/>
</dbReference>
<sequence length="92" mass="10299">VMEGLSLARRRAWRELGLSSALILAFLRDRPAEEAMEMLERAAPYWEMLDGVGLDSAEQGNPPEKFVAVFRFARELGIPRVAHAGEEGPPEY</sequence>
<keyword evidence="5" id="KW-0862">Zinc</keyword>
<dbReference type="GO" id="GO:0006146">
    <property type="term" value="P:adenine catabolic process"/>
    <property type="evidence" value="ECO:0007669"/>
    <property type="project" value="TreeGrafter"/>
</dbReference>
<evidence type="ECO:0000313" key="7">
    <source>
        <dbReference type="EMBL" id="NGM24449.1"/>
    </source>
</evidence>
<dbReference type="PANTHER" id="PTHR43114">
    <property type="entry name" value="ADENINE DEAMINASE"/>
    <property type="match status" value="1"/>
</dbReference>